<dbReference type="STRING" id="3218.A0A2K1JYP1"/>
<dbReference type="PANTHER" id="PTHR23240:SF6">
    <property type="entry name" value="DNA CROSS-LINK REPAIR 1A PROTEIN"/>
    <property type="match status" value="1"/>
</dbReference>
<reference evidence="8 10" key="2">
    <citation type="journal article" date="2018" name="Plant J.">
        <title>The Physcomitrella patens chromosome-scale assembly reveals moss genome structure and evolution.</title>
        <authorList>
            <person name="Lang D."/>
            <person name="Ullrich K.K."/>
            <person name="Murat F."/>
            <person name="Fuchs J."/>
            <person name="Jenkins J."/>
            <person name="Haas F.B."/>
            <person name="Piednoel M."/>
            <person name="Gundlach H."/>
            <person name="Van Bel M."/>
            <person name="Meyberg R."/>
            <person name="Vives C."/>
            <person name="Morata J."/>
            <person name="Symeonidi A."/>
            <person name="Hiss M."/>
            <person name="Muchero W."/>
            <person name="Kamisugi Y."/>
            <person name="Saleh O."/>
            <person name="Blanc G."/>
            <person name="Decker E.L."/>
            <person name="van Gessel N."/>
            <person name="Grimwood J."/>
            <person name="Hayes R.D."/>
            <person name="Graham S.W."/>
            <person name="Gunter L.E."/>
            <person name="McDaniel S.F."/>
            <person name="Hoernstein S.N.W."/>
            <person name="Larsson A."/>
            <person name="Li F.W."/>
            <person name="Perroud P.F."/>
            <person name="Phillips J."/>
            <person name="Ranjan P."/>
            <person name="Rokshar D.S."/>
            <person name="Rothfels C.J."/>
            <person name="Schneider L."/>
            <person name="Shu S."/>
            <person name="Stevenson D.W."/>
            <person name="Thummler F."/>
            <person name="Tillich M."/>
            <person name="Villarreal Aguilar J.C."/>
            <person name="Widiez T."/>
            <person name="Wong G.K."/>
            <person name="Wymore A."/>
            <person name="Zhang Y."/>
            <person name="Zimmer A.D."/>
            <person name="Quatrano R.S."/>
            <person name="Mayer K.F.X."/>
            <person name="Goodstein D."/>
            <person name="Casacuberta J.M."/>
            <person name="Vandepoele K."/>
            <person name="Reski R."/>
            <person name="Cuming A.C."/>
            <person name="Tuskan G.A."/>
            <person name="Maumus F."/>
            <person name="Salse J."/>
            <person name="Schmutz J."/>
            <person name="Rensing S.A."/>
        </authorList>
    </citation>
    <scope>NUCLEOTIDE SEQUENCE [LARGE SCALE GENOMIC DNA]</scope>
    <source>
        <strain evidence="9 10">cv. Gransden 2004</strain>
    </source>
</reference>
<proteinExistence type="inferred from homology"/>
<sequence length="1093" mass="120858">MKIKYTQRVRDVDADTDFALAMALEEDEAEICNSDDDFQTTGPAPVIFNQTLALLNCVKKKQVKKKVSRKNLSLEKKQRGGGNEIGDAAQLGSRAGRGKELMVHCEDITKFMLESTATFVEIENLVSNEGERKRKEPEVTDKRALRDDNSRSSDGAKLISSVTDPSVLAERDKDGIVARSGKVEKNLIHSNSKLWGNCSKENTDRGTDGPIPCEQPEQQRQTDSILKLDSKREKNCSSLGAGCNTYVDSAKKVKTTARVSDDDDTLRHKQIEGIARLGSSNSEGDEVAESDCGAAVDEDMVICTQVDAPVRMKFGPSVLERCGIAVDVREKTTEGRPKRKNIYDILLGKCRMYRLPDSMNEEGPTTDGEVEDMDTPGTAMRALVDEAELDYEGLGFNEDDNESMDSFECPVCGIALVDLFVSDREQHVSSCLDKDNISCGRTNAGDCLDREAERDEATGSVQPLISEQNVIIESLECPVCGVCIQELSNAERETHTNSCLEKDNISCDREYAESYPGGGAETPEAAEIGQLLSSQSNVMNLNLECPVCQICIGGLSTAQREEHTNACLDKCKEEELGEVSEFAEAAMGQAAGRPDMAPVVTWLTNLNLAKYVDIFVKEEIDWDTLKWLTEEDLNSLGISALGPRRKILSAINELRNVPSTSQHMTAIKEGQKLSDSALPVTPVDTSQGSRKSIADFFIPPPITERRVPAPDNHTLAGPKASGNASTTEMPWRNTNPRRAISAVRNSRAIGTSGIPTWMCIPGTSFRVDAFKHTTGNCSNWFLTHFHTDHYQGLTRGFRHGKIFCSSITARLISLRIGVPLDRIQALPLNETVLIDGVRVTFIDANHCPGSVMILFEPPNGEVVLHTGDFRYYSDMASNDVLRKCRITTLILDTTYCDPQHDFPKQDSVIQFVIDAIQAEAFNPKTLFLIGTYTIGKEKLFLEVGKALQKYVYVGSAKQRLLDCMDLTEEDKRWLTTKDQESHIHVVPLWSVASFKRMGSISRHYHGRYDSIVAFSPTGCSFGKDKKRVQGRPGRRYQQGSIIRYEVPYSEHSSFTELKEFVRFIGSENIIPSVISSTGPTADAMVATLLNEES</sequence>
<dbReference type="KEGG" id="ppp:112287643"/>
<dbReference type="GO" id="GO:0006303">
    <property type="term" value="P:double-strand break repair via nonhomologous end joining"/>
    <property type="evidence" value="ECO:0000318"/>
    <property type="project" value="GO_Central"/>
</dbReference>
<dbReference type="GO" id="GO:0036297">
    <property type="term" value="P:interstrand cross-link repair"/>
    <property type="evidence" value="ECO:0000318"/>
    <property type="project" value="GO_Central"/>
</dbReference>
<reference evidence="9" key="3">
    <citation type="submission" date="2020-12" db="UniProtKB">
        <authorList>
            <consortium name="EnsemblPlants"/>
        </authorList>
    </citation>
    <scope>IDENTIFICATION</scope>
</reference>
<accession>A0A2K1JYP1</accession>
<feature type="region of interest" description="Disordered" evidence="6">
    <location>
        <begin position="194"/>
        <end position="223"/>
    </location>
</feature>
<dbReference type="Gene3D" id="3.40.50.12650">
    <property type="match status" value="1"/>
</dbReference>
<evidence type="ECO:0000256" key="3">
    <source>
        <dbReference type="ARBA" id="ARBA00022763"/>
    </source>
</evidence>
<keyword evidence="10" id="KW-1185">Reference proteome</keyword>
<dbReference type="PANTHER" id="PTHR23240">
    <property type="entry name" value="DNA CROSS-LINK REPAIR PROTEIN PSO2/SNM1-RELATED"/>
    <property type="match status" value="1"/>
</dbReference>
<dbReference type="EMBL" id="ABEU02000010">
    <property type="protein sequence ID" value="PNR46648.1"/>
    <property type="molecule type" value="Genomic_DNA"/>
</dbReference>
<dbReference type="EnsemblPlants" id="Pp3c10_11880V3.2">
    <property type="protein sequence ID" value="Pp3c10_11880V3.2"/>
    <property type="gene ID" value="Pp3c10_11880"/>
</dbReference>
<dbReference type="CDD" id="cd16273">
    <property type="entry name" value="SNM1A-1C-like_MBL-fold"/>
    <property type="match status" value="1"/>
</dbReference>
<feature type="region of interest" description="Disordered" evidence="6">
    <location>
        <begin position="707"/>
        <end position="734"/>
    </location>
</feature>
<evidence type="ECO:0000259" key="7">
    <source>
        <dbReference type="PROSITE" id="PS50105"/>
    </source>
</evidence>
<dbReference type="Pfam" id="PF00536">
    <property type="entry name" value="SAM_1"/>
    <property type="match status" value="1"/>
</dbReference>
<dbReference type="InterPro" id="IPR036866">
    <property type="entry name" value="RibonucZ/Hydroxyglut_hydro"/>
</dbReference>
<dbReference type="Gramene" id="Pp3c10_11880V3.2">
    <property type="protein sequence ID" value="Pp3c10_11880V3.2"/>
    <property type="gene ID" value="Pp3c10_11880"/>
</dbReference>
<dbReference type="FunCoup" id="A0A2K1JYP1">
    <property type="interactions" value="1913"/>
</dbReference>
<dbReference type="SUPFAM" id="SSF56281">
    <property type="entry name" value="Metallo-hydrolase/oxidoreductase"/>
    <property type="match status" value="1"/>
</dbReference>
<dbReference type="GO" id="GO:0003684">
    <property type="term" value="F:damaged DNA binding"/>
    <property type="evidence" value="ECO:0000318"/>
    <property type="project" value="GO_Central"/>
</dbReference>
<gene>
    <name evidence="9" type="primary">LOC112287643</name>
    <name evidence="8" type="ORF">PHYPA_013768</name>
</gene>
<dbReference type="FunFam" id="3.60.15.10:FF:000027">
    <property type="entry name" value="DNA ligase 6"/>
    <property type="match status" value="1"/>
</dbReference>
<dbReference type="SUPFAM" id="SSF47769">
    <property type="entry name" value="SAM/Pointed domain"/>
    <property type="match status" value="1"/>
</dbReference>
<keyword evidence="5" id="KW-0539">Nucleus</keyword>
<dbReference type="Gene3D" id="1.10.150.50">
    <property type="entry name" value="Transcription Factor, Ets-1"/>
    <property type="match status" value="1"/>
</dbReference>
<dbReference type="Gene3D" id="3.60.15.10">
    <property type="entry name" value="Ribonuclease Z/Hydroxyacylglutathione hydrolase-like"/>
    <property type="match status" value="1"/>
</dbReference>
<evidence type="ECO:0000256" key="4">
    <source>
        <dbReference type="ARBA" id="ARBA00023204"/>
    </source>
</evidence>
<dbReference type="SMART" id="SM00454">
    <property type="entry name" value="SAM"/>
    <property type="match status" value="1"/>
</dbReference>
<dbReference type="PaxDb" id="3218-PP1S120_12V6.1"/>
<dbReference type="GO" id="GO:0005634">
    <property type="term" value="C:nucleus"/>
    <property type="evidence" value="ECO:0000318"/>
    <property type="project" value="GO_Central"/>
</dbReference>
<keyword evidence="4" id="KW-0234">DNA repair</keyword>
<dbReference type="GeneID" id="112287643"/>
<organism evidence="8">
    <name type="scientific">Physcomitrium patens</name>
    <name type="common">Spreading-leaved earth moss</name>
    <name type="synonym">Physcomitrella patens</name>
    <dbReference type="NCBI Taxonomy" id="3218"/>
    <lineage>
        <taxon>Eukaryota</taxon>
        <taxon>Viridiplantae</taxon>
        <taxon>Streptophyta</taxon>
        <taxon>Embryophyta</taxon>
        <taxon>Bryophyta</taxon>
        <taxon>Bryophytina</taxon>
        <taxon>Bryopsida</taxon>
        <taxon>Funariidae</taxon>
        <taxon>Funariales</taxon>
        <taxon>Funariaceae</taxon>
        <taxon>Physcomitrium</taxon>
    </lineage>
</organism>
<feature type="compositionally biased region" description="Basic and acidic residues" evidence="6">
    <location>
        <begin position="129"/>
        <end position="151"/>
    </location>
</feature>
<dbReference type="OrthoDB" id="262529at2759"/>
<evidence type="ECO:0000313" key="9">
    <source>
        <dbReference type="EnsemblPlants" id="Pp3c10_11880V3.1"/>
    </source>
</evidence>
<dbReference type="Pfam" id="PF07522">
    <property type="entry name" value="DRMBL"/>
    <property type="match status" value="1"/>
</dbReference>
<dbReference type="PROSITE" id="PS50105">
    <property type="entry name" value="SAM_DOMAIN"/>
    <property type="match status" value="1"/>
</dbReference>
<evidence type="ECO:0000256" key="5">
    <source>
        <dbReference type="ARBA" id="ARBA00023242"/>
    </source>
</evidence>
<dbReference type="EnsemblPlants" id="Pp3c10_11880V3.1">
    <property type="protein sequence ID" value="Pp3c10_11880V3.1"/>
    <property type="gene ID" value="Pp3c10_11880"/>
</dbReference>
<dbReference type="Proteomes" id="UP000006727">
    <property type="component" value="Chromosome 10"/>
</dbReference>
<keyword evidence="3" id="KW-0227">DNA damage</keyword>
<dbReference type="RefSeq" id="XP_024386626.1">
    <property type="nucleotide sequence ID" value="XM_024530858.2"/>
</dbReference>
<dbReference type="Gramene" id="Pp3c10_11880V3.1">
    <property type="protein sequence ID" value="Pp3c10_11880V3.1"/>
    <property type="gene ID" value="Pp3c10_11880"/>
</dbReference>
<comment type="subcellular location">
    <subcellularLocation>
        <location evidence="1">Nucleus</location>
    </subcellularLocation>
</comment>
<feature type="region of interest" description="Disordered" evidence="6">
    <location>
        <begin position="129"/>
        <end position="159"/>
    </location>
</feature>
<comment type="similarity">
    <text evidence="2">Belongs to the DNA repair metallo-beta-lactamase (DRMBL) family.</text>
</comment>
<evidence type="ECO:0000313" key="8">
    <source>
        <dbReference type="EMBL" id="PNR46648.1"/>
    </source>
</evidence>
<protein>
    <recommendedName>
        <fullName evidence="7">SAM domain-containing protein</fullName>
    </recommendedName>
</protein>
<dbReference type="InterPro" id="IPR013761">
    <property type="entry name" value="SAM/pointed_sf"/>
</dbReference>
<reference evidence="8 10" key="1">
    <citation type="journal article" date="2008" name="Science">
        <title>The Physcomitrella genome reveals evolutionary insights into the conquest of land by plants.</title>
        <authorList>
            <person name="Rensing S."/>
            <person name="Lang D."/>
            <person name="Zimmer A."/>
            <person name="Terry A."/>
            <person name="Salamov A."/>
            <person name="Shapiro H."/>
            <person name="Nishiyama T."/>
            <person name="Perroud P.-F."/>
            <person name="Lindquist E."/>
            <person name="Kamisugi Y."/>
            <person name="Tanahashi T."/>
            <person name="Sakakibara K."/>
            <person name="Fujita T."/>
            <person name="Oishi K."/>
            <person name="Shin-I T."/>
            <person name="Kuroki Y."/>
            <person name="Toyoda A."/>
            <person name="Suzuki Y."/>
            <person name="Hashimoto A."/>
            <person name="Yamaguchi K."/>
            <person name="Sugano A."/>
            <person name="Kohara Y."/>
            <person name="Fujiyama A."/>
            <person name="Anterola A."/>
            <person name="Aoki S."/>
            <person name="Ashton N."/>
            <person name="Barbazuk W.B."/>
            <person name="Barker E."/>
            <person name="Bennetzen J."/>
            <person name="Bezanilla M."/>
            <person name="Blankenship R."/>
            <person name="Cho S.H."/>
            <person name="Dutcher S."/>
            <person name="Estelle M."/>
            <person name="Fawcett J.A."/>
            <person name="Gundlach H."/>
            <person name="Hanada K."/>
            <person name="Heyl A."/>
            <person name="Hicks K.A."/>
            <person name="Hugh J."/>
            <person name="Lohr M."/>
            <person name="Mayer K."/>
            <person name="Melkozernov A."/>
            <person name="Murata T."/>
            <person name="Nelson D."/>
            <person name="Pils B."/>
            <person name="Prigge M."/>
            <person name="Reiss B."/>
            <person name="Renner T."/>
            <person name="Rombauts S."/>
            <person name="Rushton P."/>
            <person name="Sanderfoot A."/>
            <person name="Schween G."/>
            <person name="Shiu S.-H."/>
            <person name="Stueber K."/>
            <person name="Theodoulou F.L."/>
            <person name="Tu H."/>
            <person name="Van de Peer Y."/>
            <person name="Verrier P.J."/>
            <person name="Waters E."/>
            <person name="Wood A."/>
            <person name="Yang L."/>
            <person name="Cove D."/>
            <person name="Cuming A."/>
            <person name="Hasebe M."/>
            <person name="Lucas S."/>
            <person name="Mishler D.B."/>
            <person name="Reski R."/>
            <person name="Grigoriev I."/>
            <person name="Quatrano R.S."/>
            <person name="Boore J.L."/>
        </authorList>
    </citation>
    <scope>NUCLEOTIDE SEQUENCE [LARGE SCALE GENOMIC DNA]</scope>
    <source>
        <strain evidence="9 10">cv. Gransden 2004</strain>
    </source>
</reference>
<dbReference type="InterPro" id="IPR001660">
    <property type="entry name" value="SAM"/>
</dbReference>
<evidence type="ECO:0000313" key="10">
    <source>
        <dbReference type="Proteomes" id="UP000006727"/>
    </source>
</evidence>
<dbReference type="AlphaFoldDB" id="A0A2K1JYP1"/>
<feature type="compositionally biased region" description="Polar residues" evidence="6">
    <location>
        <begin position="722"/>
        <end position="734"/>
    </location>
</feature>
<dbReference type="GO" id="GO:0035312">
    <property type="term" value="F:5'-3' DNA exonuclease activity"/>
    <property type="evidence" value="ECO:0000318"/>
    <property type="project" value="GO_Central"/>
</dbReference>
<dbReference type="CDD" id="cd09487">
    <property type="entry name" value="SAM_superfamily"/>
    <property type="match status" value="1"/>
</dbReference>
<evidence type="ECO:0000256" key="6">
    <source>
        <dbReference type="SAM" id="MobiDB-lite"/>
    </source>
</evidence>
<name>A0A2K1JYP1_PHYPA</name>
<evidence type="ECO:0000256" key="2">
    <source>
        <dbReference type="ARBA" id="ARBA00010304"/>
    </source>
</evidence>
<dbReference type="InterPro" id="IPR011084">
    <property type="entry name" value="DRMBL"/>
</dbReference>
<evidence type="ECO:0000256" key="1">
    <source>
        <dbReference type="ARBA" id="ARBA00004123"/>
    </source>
</evidence>
<feature type="domain" description="SAM" evidence="7">
    <location>
        <begin position="599"/>
        <end position="657"/>
    </location>
</feature>